<evidence type="ECO:0000313" key="4">
    <source>
        <dbReference type="Proteomes" id="UP001164481"/>
    </source>
</evidence>
<protein>
    <recommendedName>
        <fullName evidence="1">High affinity transport system protein</fullName>
    </recommendedName>
</protein>
<evidence type="ECO:0000256" key="1">
    <source>
        <dbReference type="PIRNR" id="PIRNR004523"/>
    </source>
</evidence>
<sequence>MEVFIFIFKKLKLLLLIILFSSFVASSCGFASQSEQKLQWDATLTLYGPNSGNLFSENLKSAWIKKVQDKFNELKNSNPETKNYPDVVFDLKFLDDKNLIFQNLNNNLENYDFGILNATTILKNKNSDLISHPLLQTKTLKFLWSLDDSKTYVDGSENDPLITAANEANKIQFENELYGPYSSWNDENKKILLKWDGSKYNVFYKDFHDSNNFSSVFRGSILISGTKEIRDEIIKAWNDKNWEKFLSFGIVIRNFESLSRYNAQVEILAKQFNKNVSEIKTELQNPNNKNVLIGRASNSLGVLSNQGKVFNIAFDYEGVFNWTPPYYGSGNLIYNFKPSDNNSSVRYLTFTNPIIYDQVFARRGLLEIQKELFAKALASLSFEDNTYGNYTGYNQFSLVGNNEK</sequence>
<name>A0AAX3F0F8_MYCSY</name>
<evidence type="ECO:0000313" key="2">
    <source>
        <dbReference type="EMBL" id="UZW64565.1"/>
    </source>
</evidence>
<reference evidence="3" key="1">
    <citation type="submission" date="2022-10" db="EMBL/GenBank/DDBJ databases">
        <authorList>
            <person name="Wei X."/>
        </authorList>
    </citation>
    <scope>NUCLEOTIDE SEQUENCE</scope>
    <source>
        <strain evidence="3">SD2</strain>
    </source>
</reference>
<dbReference type="RefSeq" id="WP_154221558.1">
    <property type="nucleotide sequence ID" value="NZ_CP034544.1"/>
</dbReference>
<reference evidence="3" key="2">
    <citation type="submission" date="2022-11" db="EMBL/GenBank/DDBJ databases">
        <title>complete genomes of mycoplasma synoviae ZX313 strain and SD2 strain.</title>
        <authorList>
            <person name="Zhong Q."/>
        </authorList>
    </citation>
    <scope>NUCLEOTIDE SEQUENCE</scope>
    <source>
        <strain evidence="3">SD2</strain>
    </source>
</reference>
<dbReference type="NCBIfam" id="NF045838">
    <property type="entry name" value="MG289_thiam_LP"/>
    <property type="match status" value="1"/>
</dbReference>
<keyword evidence="3" id="KW-0449">Lipoprotein</keyword>
<keyword evidence="1" id="KW-0813">Transport</keyword>
<accession>A0AAX3F0F8</accession>
<evidence type="ECO:0000313" key="3">
    <source>
        <dbReference type="EMBL" id="UZW64569.1"/>
    </source>
</evidence>
<dbReference type="InterPro" id="IPR043100">
    <property type="entry name" value="CypI_dom_II"/>
</dbReference>
<gene>
    <name evidence="2" type="ORF">OIE46_00525</name>
    <name evidence="3" type="ORF">OIE46_00550</name>
</gene>
<dbReference type="EMBL" id="CP107525">
    <property type="protein sequence ID" value="UZW64569.1"/>
    <property type="molecule type" value="Genomic_DNA"/>
</dbReference>
<dbReference type="PIRSF" id="PIRSF004523">
    <property type="entry name" value="Mycoplasma_p37"/>
    <property type="match status" value="1"/>
</dbReference>
<dbReference type="Proteomes" id="UP001164481">
    <property type="component" value="Chromosome"/>
</dbReference>
<dbReference type="Gene3D" id="3.40.190.180">
    <property type="entry name" value="Cypl, domain I"/>
    <property type="match status" value="1"/>
</dbReference>
<dbReference type="InterPro" id="IPR010592">
    <property type="entry name" value="CypI"/>
</dbReference>
<organism evidence="3 4">
    <name type="scientific">Mycoplasmopsis synoviae</name>
    <name type="common">Mycoplasma synoviae</name>
    <dbReference type="NCBI Taxonomy" id="2109"/>
    <lineage>
        <taxon>Bacteria</taxon>
        <taxon>Bacillati</taxon>
        <taxon>Mycoplasmatota</taxon>
        <taxon>Mycoplasmoidales</taxon>
        <taxon>Metamycoplasmataceae</taxon>
        <taxon>Mycoplasmopsis</taxon>
    </lineage>
</organism>
<dbReference type="InterPro" id="IPR043099">
    <property type="entry name" value="CypI_dom_I"/>
</dbReference>
<dbReference type="EMBL" id="CP107525">
    <property type="protein sequence ID" value="UZW64565.1"/>
    <property type="molecule type" value="Genomic_DNA"/>
</dbReference>
<comment type="function">
    <text evidence="1">Part of a high-affinity transport system.</text>
</comment>
<dbReference type="Gene3D" id="3.40.190.190">
    <property type="entry name" value="CypI, domain 2"/>
    <property type="match status" value="1"/>
</dbReference>
<dbReference type="Pfam" id="PF06646">
    <property type="entry name" value="CypI"/>
    <property type="match status" value="1"/>
</dbReference>
<proteinExistence type="predicted"/>
<dbReference type="AlphaFoldDB" id="A0AAX3F0F8"/>